<comment type="caution">
    <text evidence="3">The sequence shown here is derived from an EMBL/GenBank/DDBJ whole genome shotgun (WGS) entry which is preliminary data.</text>
</comment>
<dbReference type="Proteomes" id="UP000619545">
    <property type="component" value="Unassembled WGS sequence"/>
</dbReference>
<gene>
    <name evidence="3" type="ORF">HA336_00810</name>
</gene>
<organism evidence="3 4">
    <name type="scientific">Methanopyrus kandleri</name>
    <dbReference type="NCBI Taxonomy" id="2320"/>
    <lineage>
        <taxon>Archaea</taxon>
        <taxon>Methanobacteriati</taxon>
        <taxon>Methanobacteriota</taxon>
        <taxon>Methanomada group</taxon>
        <taxon>Methanopyri</taxon>
        <taxon>Methanopyrales</taxon>
        <taxon>Methanopyraceae</taxon>
        <taxon>Methanopyrus</taxon>
    </lineage>
</organism>
<feature type="domain" description="2TM" evidence="2">
    <location>
        <begin position="22"/>
        <end position="75"/>
    </location>
</feature>
<keyword evidence="1" id="KW-0472">Membrane</keyword>
<keyword evidence="1" id="KW-1133">Transmembrane helix</keyword>
<evidence type="ECO:0000313" key="3">
    <source>
        <dbReference type="EMBL" id="HII69757.1"/>
    </source>
</evidence>
<keyword evidence="1" id="KW-0812">Transmembrane</keyword>
<reference evidence="3" key="1">
    <citation type="journal article" date="2020" name="bioRxiv">
        <title>A rank-normalized archaeal taxonomy based on genome phylogeny resolves widespread incomplete and uneven classifications.</title>
        <authorList>
            <person name="Rinke C."/>
            <person name="Chuvochina M."/>
            <person name="Mussig A.J."/>
            <person name="Chaumeil P.-A."/>
            <person name="Waite D.W."/>
            <person name="Whitman W.B."/>
            <person name="Parks D.H."/>
            <person name="Hugenholtz P."/>
        </authorList>
    </citation>
    <scope>NUCLEOTIDE SEQUENCE</scope>
    <source>
        <strain evidence="3">UBA8853</strain>
    </source>
</reference>
<proteinExistence type="predicted"/>
<accession>A0A832WM14</accession>
<dbReference type="InterPro" id="IPR025698">
    <property type="entry name" value="2TM_dom"/>
</dbReference>
<feature type="transmembrane region" description="Helical" evidence="1">
    <location>
        <begin position="31"/>
        <end position="48"/>
    </location>
</feature>
<feature type="transmembrane region" description="Helical" evidence="1">
    <location>
        <begin position="54"/>
        <end position="73"/>
    </location>
</feature>
<dbReference type="EMBL" id="DUJS01000001">
    <property type="protein sequence ID" value="HII69757.1"/>
    <property type="molecule type" value="Genomic_DNA"/>
</dbReference>
<evidence type="ECO:0000313" key="4">
    <source>
        <dbReference type="Proteomes" id="UP000619545"/>
    </source>
</evidence>
<name>A0A832WM14_9EURY</name>
<dbReference type="Pfam" id="PF13239">
    <property type="entry name" value="2TM"/>
    <property type="match status" value="1"/>
</dbReference>
<dbReference type="AlphaFoldDB" id="A0A832WM14"/>
<evidence type="ECO:0000259" key="2">
    <source>
        <dbReference type="Pfam" id="PF13239"/>
    </source>
</evidence>
<dbReference type="GeneID" id="1477224"/>
<sequence length="94" mass="11049">MSSETSELDEYRETFRELYYEEALKGFRAHLTIYLIGCVAMVVMNLTLTPRVIWVIWPVLGWGAGVYCHYLGVRRAERNIRRLEEEALRRVQGP</sequence>
<protein>
    <submittedName>
        <fullName evidence="3">2TM domain-containing protein</fullName>
    </submittedName>
</protein>
<dbReference type="RefSeq" id="WP_011019491.1">
    <property type="nucleotide sequence ID" value="NZ_DUJS01000001.1"/>
</dbReference>
<evidence type="ECO:0000256" key="1">
    <source>
        <dbReference type="SAM" id="Phobius"/>
    </source>
</evidence>